<dbReference type="Proteomes" id="UP001595945">
    <property type="component" value="Unassembled WGS sequence"/>
</dbReference>
<sequence>MRVALQRVLAGAAAYLLAYGLAAALTLYRLPTLLGRHLEPSRRQQYWEYYVAAGEPTEAVVGWFLASAHRVPMMTVTDPGSTGVSAADVFAARAPSLYLAPAIACLVAGFVAARRPWERAPVPVGVGAFLTVGYAAAFVASAFQFRVDTGSELAFPALFNFGSLQWVVVVPLFPLVFGTLGAFVGTSVSVRQLLLSVE</sequence>
<keyword evidence="4" id="KW-1185">Reference proteome</keyword>
<evidence type="ECO:0000313" key="4">
    <source>
        <dbReference type="Proteomes" id="UP001595945"/>
    </source>
</evidence>
<feature type="transmembrane region" description="Helical" evidence="1">
    <location>
        <begin position="163"/>
        <end position="184"/>
    </location>
</feature>
<name>A0ABD5PYM9_9EURY</name>
<organism evidence="3 4">
    <name type="scientific">Halorussus aquaticus</name>
    <dbReference type="NCBI Taxonomy" id="2953748"/>
    <lineage>
        <taxon>Archaea</taxon>
        <taxon>Methanobacteriati</taxon>
        <taxon>Methanobacteriota</taxon>
        <taxon>Stenosarchaea group</taxon>
        <taxon>Halobacteria</taxon>
        <taxon>Halobacteriales</taxon>
        <taxon>Haladaptataceae</taxon>
        <taxon>Halorussus</taxon>
    </lineage>
</organism>
<protein>
    <recommendedName>
        <fullName evidence="2">DUF7978 domain-containing protein</fullName>
    </recommendedName>
</protein>
<gene>
    <name evidence="3" type="ORF">ACFO9K_05085</name>
</gene>
<keyword evidence="1" id="KW-0812">Transmembrane</keyword>
<evidence type="ECO:0000259" key="2">
    <source>
        <dbReference type="Pfam" id="PF25933"/>
    </source>
</evidence>
<accession>A0ABD5PYM9</accession>
<dbReference type="AlphaFoldDB" id="A0ABD5PYM9"/>
<evidence type="ECO:0000313" key="3">
    <source>
        <dbReference type="EMBL" id="MFC4823627.1"/>
    </source>
</evidence>
<dbReference type="RefSeq" id="WP_254270215.1">
    <property type="nucleotide sequence ID" value="NZ_CP100401.1"/>
</dbReference>
<proteinExistence type="predicted"/>
<comment type="caution">
    <text evidence="3">The sequence shown here is derived from an EMBL/GenBank/DDBJ whole genome shotgun (WGS) entry which is preliminary data.</text>
</comment>
<dbReference type="GeneID" id="73047261"/>
<feature type="transmembrane region" description="Helical" evidence="1">
    <location>
        <begin position="120"/>
        <end position="143"/>
    </location>
</feature>
<keyword evidence="1" id="KW-1133">Transmembrane helix</keyword>
<keyword evidence="1" id="KW-0472">Membrane</keyword>
<dbReference type="EMBL" id="JBHSHT010000001">
    <property type="protein sequence ID" value="MFC4823627.1"/>
    <property type="molecule type" value="Genomic_DNA"/>
</dbReference>
<dbReference type="InterPro" id="IPR058284">
    <property type="entry name" value="DUF7978"/>
</dbReference>
<feature type="domain" description="DUF7978" evidence="2">
    <location>
        <begin position="7"/>
        <end position="186"/>
    </location>
</feature>
<feature type="transmembrane region" description="Helical" evidence="1">
    <location>
        <begin position="96"/>
        <end position="113"/>
    </location>
</feature>
<reference evidence="3 4" key="1">
    <citation type="journal article" date="2019" name="Int. J. Syst. Evol. Microbiol.">
        <title>The Global Catalogue of Microorganisms (GCM) 10K type strain sequencing project: providing services to taxonomists for standard genome sequencing and annotation.</title>
        <authorList>
            <consortium name="The Broad Institute Genomics Platform"/>
            <consortium name="The Broad Institute Genome Sequencing Center for Infectious Disease"/>
            <person name="Wu L."/>
            <person name="Ma J."/>
        </authorList>
    </citation>
    <scope>NUCLEOTIDE SEQUENCE [LARGE SCALE GENOMIC DNA]</scope>
    <source>
        <strain evidence="3 4">XZYJ18</strain>
    </source>
</reference>
<evidence type="ECO:0000256" key="1">
    <source>
        <dbReference type="SAM" id="Phobius"/>
    </source>
</evidence>
<dbReference type="Pfam" id="PF25933">
    <property type="entry name" value="DUF7978"/>
    <property type="match status" value="1"/>
</dbReference>